<keyword evidence="4" id="KW-1185">Reference proteome</keyword>
<comment type="caution">
    <text evidence="3">The sequence shown here is derived from an EMBL/GenBank/DDBJ whole genome shotgun (WGS) entry which is preliminary data.</text>
</comment>
<keyword evidence="1" id="KW-0812">Transmembrane</keyword>
<keyword evidence="2" id="KW-0732">Signal</keyword>
<dbReference type="AlphaFoldDB" id="A0AAV7RME3"/>
<accession>A0AAV7RME3</accession>
<proteinExistence type="predicted"/>
<evidence type="ECO:0008006" key="5">
    <source>
        <dbReference type="Google" id="ProtNLM"/>
    </source>
</evidence>
<evidence type="ECO:0000313" key="4">
    <source>
        <dbReference type="Proteomes" id="UP001066276"/>
    </source>
</evidence>
<keyword evidence="1" id="KW-0472">Membrane</keyword>
<gene>
    <name evidence="3" type="ORF">NDU88_005507</name>
</gene>
<dbReference type="EMBL" id="JANPWB010000009">
    <property type="protein sequence ID" value="KAJ1152732.1"/>
    <property type="molecule type" value="Genomic_DNA"/>
</dbReference>
<keyword evidence="1" id="KW-1133">Transmembrane helix</keyword>
<reference evidence="3" key="1">
    <citation type="journal article" date="2022" name="bioRxiv">
        <title>Sequencing and chromosome-scale assembly of the giantPleurodeles waltlgenome.</title>
        <authorList>
            <person name="Brown T."/>
            <person name="Elewa A."/>
            <person name="Iarovenko S."/>
            <person name="Subramanian E."/>
            <person name="Araus A.J."/>
            <person name="Petzold A."/>
            <person name="Susuki M."/>
            <person name="Suzuki K.-i.T."/>
            <person name="Hayashi T."/>
            <person name="Toyoda A."/>
            <person name="Oliveira C."/>
            <person name="Osipova E."/>
            <person name="Leigh N.D."/>
            <person name="Simon A."/>
            <person name="Yun M.H."/>
        </authorList>
    </citation>
    <scope>NUCLEOTIDE SEQUENCE</scope>
    <source>
        <strain evidence="3">20211129_DDA</strain>
        <tissue evidence="3">Liver</tissue>
    </source>
</reference>
<dbReference type="Proteomes" id="UP001066276">
    <property type="component" value="Chromosome 5"/>
</dbReference>
<name>A0AAV7RME3_PLEWA</name>
<evidence type="ECO:0000256" key="1">
    <source>
        <dbReference type="SAM" id="Phobius"/>
    </source>
</evidence>
<organism evidence="3 4">
    <name type="scientific">Pleurodeles waltl</name>
    <name type="common">Iberian ribbed newt</name>
    <dbReference type="NCBI Taxonomy" id="8319"/>
    <lineage>
        <taxon>Eukaryota</taxon>
        <taxon>Metazoa</taxon>
        <taxon>Chordata</taxon>
        <taxon>Craniata</taxon>
        <taxon>Vertebrata</taxon>
        <taxon>Euteleostomi</taxon>
        <taxon>Amphibia</taxon>
        <taxon>Batrachia</taxon>
        <taxon>Caudata</taxon>
        <taxon>Salamandroidea</taxon>
        <taxon>Salamandridae</taxon>
        <taxon>Pleurodelinae</taxon>
        <taxon>Pleurodeles</taxon>
    </lineage>
</organism>
<sequence length="126" mass="13815">MCCGFCVLHLLLSPLTVCPAAERLLALYLTRPAAERFPALYPALPYTLGSATPVIMLLISGAGAGEREQVASTRSPLFVPMTRPCAQMRNLASRSPGYATVRQNTERRMLFISWPLSHFLSSFDAL</sequence>
<feature type="signal peptide" evidence="2">
    <location>
        <begin position="1"/>
        <end position="20"/>
    </location>
</feature>
<evidence type="ECO:0000256" key="2">
    <source>
        <dbReference type="SAM" id="SignalP"/>
    </source>
</evidence>
<feature type="transmembrane region" description="Helical" evidence="1">
    <location>
        <begin position="44"/>
        <end position="64"/>
    </location>
</feature>
<protein>
    <recommendedName>
        <fullName evidence="5">Secreted protein</fullName>
    </recommendedName>
</protein>
<feature type="chain" id="PRO_5043361532" description="Secreted protein" evidence="2">
    <location>
        <begin position="21"/>
        <end position="126"/>
    </location>
</feature>
<evidence type="ECO:0000313" key="3">
    <source>
        <dbReference type="EMBL" id="KAJ1152732.1"/>
    </source>
</evidence>